<dbReference type="AlphaFoldDB" id="A0A9P1DES0"/>
<evidence type="ECO:0000256" key="1">
    <source>
        <dbReference type="SAM" id="MobiDB-lite"/>
    </source>
</evidence>
<evidence type="ECO:0000313" key="3">
    <source>
        <dbReference type="EMBL" id="CAL4795608.1"/>
    </source>
</evidence>
<proteinExistence type="predicted"/>
<comment type="caution">
    <text evidence="2">The sequence shown here is derived from an EMBL/GenBank/DDBJ whole genome shotgun (WGS) entry which is preliminary data.</text>
</comment>
<dbReference type="OrthoDB" id="436932at2759"/>
<protein>
    <submittedName>
        <fullName evidence="2">Uncharacterized protein</fullName>
    </submittedName>
</protein>
<sequence length="252" mass="27973">MPTPGLARDKKAGHLGMVARMVTKVKCRESSAKKNPKEFWRCKSYEGNQAGKSSCERDQTRRRKGKRAFEIAHVTAERAPGAEPPAAPMPLQNSAVSDRRRQRSAAAGSEAKRRLRRLGRSQSSEGSIHRDYISRRASPWVEADEVAAEHDFPSRCSANDTDGKSQDFQQDSVILGTESESDEPLWEMRTRRMSEEEAVQAATCALLYQSEIMTASMVHGRPRKDPGLAGCCYRSNGCWVPGTSRAKAFISI</sequence>
<feature type="region of interest" description="Disordered" evidence="1">
    <location>
        <begin position="44"/>
        <end position="130"/>
    </location>
</feature>
<dbReference type="EMBL" id="CAMXCT020004235">
    <property type="protein sequence ID" value="CAL1161671.1"/>
    <property type="molecule type" value="Genomic_DNA"/>
</dbReference>
<evidence type="ECO:0000313" key="2">
    <source>
        <dbReference type="EMBL" id="CAI4008296.1"/>
    </source>
</evidence>
<dbReference type="Proteomes" id="UP001152797">
    <property type="component" value="Unassembled WGS sequence"/>
</dbReference>
<reference evidence="2" key="1">
    <citation type="submission" date="2022-10" db="EMBL/GenBank/DDBJ databases">
        <authorList>
            <person name="Chen Y."/>
            <person name="Dougan E. K."/>
            <person name="Chan C."/>
            <person name="Rhodes N."/>
            <person name="Thang M."/>
        </authorList>
    </citation>
    <scope>NUCLEOTIDE SEQUENCE</scope>
</reference>
<gene>
    <name evidence="2" type="ORF">C1SCF055_LOCUS33749</name>
</gene>
<accession>A0A9P1DES0</accession>
<dbReference type="EMBL" id="CAMXCT030004235">
    <property type="protein sequence ID" value="CAL4795608.1"/>
    <property type="molecule type" value="Genomic_DNA"/>
</dbReference>
<name>A0A9P1DES0_9DINO</name>
<organism evidence="2">
    <name type="scientific">Cladocopium goreaui</name>
    <dbReference type="NCBI Taxonomy" id="2562237"/>
    <lineage>
        <taxon>Eukaryota</taxon>
        <taxon>Sar</taxon>
        <taxon>Alveolata</taxon>
        <taxon>Dinophyceae</taxon>
        <taxon>Suessiales</taxon>
        <taxon>Symbiodiniaceae</taxon>
        <taxon>Cladocopium</taxon>
    </lineage>
</organism>
<reference evidence="3 4" key="2">
    <citation type="submission" date="2024-05" db="EMBL/GenBank/DDBJ databases">
        <authorList>
            <person name="Chen Y."/>
            <person name="Shah S."/>
            <person name="Dougan E. K."/>
            <person name="Thang M."/>
            <person name="Chan C."/>
        </authorList>
    </citation>
    <scope>NUCLEOTIDE SEQUENCE [LARGE SCALE GENOMIC DNA]</scope>
</reference>
<keyword evidence="4" id="KW-1185">Reference proteome</keyword>
<evidence type="ECO:0000313" key="4">
    <source>
        <dbReference type="Proteomes" id="UP001152797"/>
    </source>
</evidence>
<dbReference type="EMBL" id="CAMXCT010004235">
    <property type="protein sequence ID" value="CAI4008296.1"/>
    <property type="molecule type" value="Genomic_DNA"/>
</dbReference>